<dbReference type="AlphaFoldDB" id="A0A0M8ZQI0"/>
<reference evidence="1 2" key="1">
    <citation type="submission" date="2015-07" db="EMBL/GenBank/DDBJ databases">
        <title>The genome of Melipona quadrifasciata.</title>
        <authorList>
            <person name="Pan H."/>
            <person name="Kapheim K."/>
        </authorList>
    </citation>
    <scope>NUCLEOTIDE SEQUENCE [LARGE SCALE GENOMIC DNA]</scope>
    <source>
        <strain evidence="1">0111107301</strain>
        <tissue evidence="1">Whole body</tissue>
    </source>
</reference>
<evidence type="ECO:0000313" key="2">
    <source>
        <dbReference type="Proteomes" id="UP000053105"/>
    </source>
</evidence>
<name>A0A0M8ZQI0_9HYME</name>
<sequence>MLIRASYTSRKHGFVLRPEALTPPNEIRLKRIARASNASHGQIYQKLDTRFVVRKLF</sequence>
<evidence type="ECO:0000313" key="1">
    <source>
        <dbReference type="EMBL" id="KOX68867.1"/>
    </source>
</evidence>
<protein>
    <submittedName>
        <fullName evidence="1">Uncharacterized protein</fullName>
    </submittedName>
</protein>
<proteinExistence type="predicted"/>
<organism evidence="1 2">
    <name type="scientific">Melipona quadrifasciata</name>
    <dbReference type="NCBI Taxonomy" id="166423"/>
    <lineage>
        <taxon>Eukaryota</taxon>
        <taxon>Metazoa</taxon>
        <taxon>Ecdysozoa</taxon>
        <taxon>Arthropoda</taxon>
        <taxon>Hexapoda</taxon>
        <taxon>Insecta</taxon>
        <taxon>Pterygota</taxon>
        <taxon>Neoptera</taxon>
        <taxon>Endopterygota</taxon>
        <taxon>Hymenoptera</taxon>
        <taxon>Apocrita</taxon>
        <taxon>Aculeata</taxon>
        <taxon>Apoidea</taxon>
        <taxon>Anthophila</taxon>
        <taxon>Apidae</taxon>
        <taxon>Melipona</taxon>
    </lineage>
</organism>
<accession>A0A0M8ZQI0</accession>
<dbReference type="Proteomes" id="UP000053105">
    <property type="component" value="Unassembled WGS sequence"/>
</dbReference>
<keyword evidence="2" id="KW-1185">Reference proteome</keyword>
<gene>
    <name evidence="1" type="ORF">WN51_06265</name>
</gene>
<dbReference type="EMBL" id="KQ435912">
    <property type="protein sequence ID" value="KOX68867.1"/>
    <property type="molecule type" value="Genomic_DNA"/>
</dbReference>